<keyword evidence="2" id="KW-1185">Reference proteome</keyword>
<comment type="caution">
    <text evidence="1">The sequence shown here is derived from an EMBL/GenBank/DDBJ whole genome shotgun (WGS) entry which is preliminary data.</text>
</comment>
<proteinExistence type="predicted"/>
<protein>
    <submittedName>
        <fullName evidence="1">Uncharacterized protein</fullName>
    </submittedName>
</protein>
<sequence length="133" mass="15145">MLINALTPTSRGRMYVVPKGRLTPKRTDTTPEATPQRIVSGEPCTCPFVDAWLLLCLVPPNPLILLQFRFSEIQPLVPPARGKTGMRRVLGRYPIKYPNNISMRLNNRFYGVYEKCTKAFRRNGSCLVLVRHS</sequence>
<evidence type="ECO:0000313" key="1">
    <source>
        <dbReference type="EMBL" id="GBM25720.1"/>
    </source>
</evidence>
<evidence type="ECO:0000313" key="2">
    <source>
        <dbReference type="Proteomes" id="UP000499080"/>
    </source>
</evidence>
<organism evidence="1 2">
    <name type="scientific">Araneus ventricosus</name>
    <name type="common">Orbweaver spider</name>
    <name type="synonym">Epeira ventricosa</name>
    <dbReference type="NCBI Taxonomy" id="182803"/>
    <lineage>
        <taxon>Eukaryota</taxon>
        <taxon>Metazoa</taxon>
        <taxon>Ecdysozoa</taxon>
        <taxon>Arthropoda</taxon>
        <taxon>Chelicerata</taxon>
        <taxon>Arachnida</taxon>
        <taxon>Araneae</taxon>
        <taxon>Araneomorphae</taxon>
        <taxon>Entelegynae</taxon>
        <taxon>Araneoidea</taxon>
        <taxon>Araneidae</taxon>
        <taxon>Araneus</taxon>
    </lineage>
</organism>
<dbReference type="Proteomes" id="UP000499080">
    <property type="component" value="Unassembled WGS sequence"/>
</dbReference>
<reference evidence="1 2" key="1">
    <citation type="journal article" date="2019" name="Sci. Rep.">
        <title>Orb-weaving spider Araneus ventricosus genome elucidates the spidroin gene catalogue.</title>
        <authorList>
            <person name="Kono N."/>
            <person name="Nakamura H."/>
            <person name="Ohtoshi R."/>
            <person name="Moran D.A.P."/>
            <person name="Shinohara A."/>
            <person name="Yoshida Y."/>
            <person name="Fujiwara M."/>
            <person name="Mori M."/>
            <person name="Tomita M."/>
            <person name="Arakawa K."/>
        </authorList>
    </citation>
    <scope>NUCLEOTIDE SEQUENCE [LARGE SCALE GENOMIC DNA]</scope>
</reference>
<accession>A0A4Y2E9A7</accession>
<dbReference type="EMBL" id="BGPR01000544">
    <property type="protein sequence ID" value="GBM25720.1"/>
    <property type="molecule type" value="Genomic_DNA"/>
</dbReference>
<name>A0A4Y2E9A7_ARAVE</name>
<dbReference type="AlphaFoldDB" id="A0A4Y2E9A7"/>
<gene>
    <name evidence="1" type="ORF">AVEN_241992_1</name>
</gene>